<keyword evidence="4 10" id="KW-0547">Nucleotide-binding</keyword>
<keyword evidence="5 10" id="KW-0067">ATP-binding</keyword>
<evidence type="ECO:0000256" key="2">
    <source>
        <dbReference type="ARBA" id="ARBA00022598"/>
    </source>
</evidence>
<dbReference type="Proteomes" id="UP001056834">
    <property type="component" value="Chromosome"/>
</dbReference>
<proteinExistence type="inferred from homology"/>
<keyword evidence="6 10" id="KW-0133">Cell shape</keyword>
<gene>
    <name evidence="10 15" type="primary">murF</name>
    <name evidence="15" type="ORF">M9405_00590</name>
</gene>
<comment type="subcellular location">
    <subcellularLocation>
        <location evidence="10 11">Cytoplasm</location>
    </subcellularLocation>
</comment>
<feature type="domain" description="Mur ligase C-terminal" evidence="13">
    <location>
        <begin position="327"/>
        <end position="439"/>
    </location>
</feature>
<comment type="similarity">
    <text evidence="10">Belongs to the MurCDEF family. MurF subfamily.</text>
</comment>
<evidence type="ECO:0000259" key="13">
    <source>
        <dbReference type="Pfam" id="PF02875"/>
    </source>
</evidence>
<evidence type="ECO:0000259" key="14">
    <source>
        <dbReference type="Pfam" id="PF08245"/>
    </source>
</evidence>
<dbReference type="InterPro" id="IPR051046">
    <property type="entry name" value="MurCDEF_CellWall_CoF430Synth"/>
</dbReference>
<dbReference type="Gene3D" id="3.40.1190.10">
    <property type="entry name" value="Mur-like, catalytic domain"/>
    <property type="match status" value="1"/>
</dbReference>
<protein>
    <recommendedName>
        <fullName evidence="10 11">UDP-N-acetylmuramoyl-tripeptide--D-alanyl-D-alanine ligase</fullName>
        <ecNumber evidence="10 11">6.3.2.10</ecNumber>
    </recommendedName>
    <alternativeName>
        <fullName evidence="10">D-alanyl-D-alanine-adding enzyme</fullName>
    </alternativeName>
</protein>
<keyword evidence="3 10" id="KW-0132">Cell division</keyword>
<evidence type="ECO:0000256" key="3">
    <source>
        <dbReference type="ARBA" id="ARBA00022618"/>
    </source>
</evidence>
<evidence type="ECO:0000259" key="12">
    <source>
        <dbReference type="Pfam" id="PF01225"/>
    </source>
</evidence>
<feature type="domain" description="Mur ligase N-terminal catalytic" evidence="12">
    <location>
        <begin position="24"/>
        <end position="69"/>
    </location>
</feature>
<evidence type="ECO:0000256" key="5">
    <source>
        <dbReference type="ARBA" id="ARBA00022840"/>
    </source>
</evidence>
<dbReference type="EMBL" id="CP097762">
    <property type="protein sequence ID" value="URJ25407.1"/>
    <property type="molecule type" value="Genomic_DNA"/>
</dbReference>
<keyword evidence="7 10" id="KW-0573">Peptidoglycan synthesis</keyword>
<feature type="domain" description="Mur ligase central" evidence="14">
    <location>
        <begin position="107"/>
        <end position="296"/>
    </location>
</feature>
<dbReference type="Gene3D" id="3.90.190.20">
    <property type="entry name" value="Mur ligase, C-terminal domain"/>
    <property type="match status" value="1"/>
</dbReference>
<dbReference type="PANTHER" id="PTHR43024:SF1">
    <property type="entry name" value="UDP-N-ACETYLMURAMOYL-TRIPEPTIDE--D-ALANYL-D-ALANINE LIGASE"/>
    <property type="match status" value="1"/>
</dbReference>
<dbReference type="GO" id="GO:0047480">
    <property type="term" value="F:UDP-N-acetylmuramoyl-tripeptide-D-alanyl-D-alanine ligase activity"/>
    <property type="evidence" value="ECO:0007669"/>
    <property type="project" value="UniProtKB-EC"/>
</dbReference>
<dbReference type="Gene3D" id="3.40.1390.10">
    <property type="entry name" value="MurE/MurF, N-terminal domain"/>
    <property type="match status" value="1"/>
</dbReference>
<dbReference type="InterPro" id="IPR036615">
    <property type="entry name" value="Mur_ligase_C_dom_sf"/>
</dbReference>
<sequence length="453" mass="49679">MIPFNLHEIAPILNARHIGKDLFIHAITIDSNIIYKRCMFIALIGKRFNGHDFVAQAVAFGAQALLVNYPIILLENVPQLIVADTNIALITLASWVRKQTSTKIIAITGSSGKTSVKEMTHCILTQCGHTIATQGNLNNSIGVPITLLRLTKQHNFAIIELGSSQIGELSPLSKILFAKAALINNIYPSHLLGFGSLIALGREKGKIFLALKPSGRGIINADSHMLSLWTKILDKKSTWNFSINDKIGADFFASNIVFEQRGIRFVLHTPDGVATLCLPMLGKHSVANALAASALAFSVGASLAEVVLGLESSKTLPGRLFPIVLGDNKLLLDDTYNANVGSVISAINVLTTMPGYRILVMSDMLELGKYQEIKYHCYIGKILAKSNIDVIFTFGNISHLISKISGRGKHFDNKKHLIIEIKRILSKHQKMNILIKGSRKFKMEKIVDAIQDK</sequence>
<evidence type="ECO:0000256" key="7">
    <source>
        <dbReference type="ARBA" id="ARBA00022984"/>
    </source>
</evidence>
<evidence type="ECO:0000256" key="8">
    <source>
        <dbReference type="ARBA" id="ARBA00023306"/>
    </source>
</evidence>
<evidence type="ECO:0000256" key="9">
    <source>
        <dbReference type="ARBA" id="ARBA00023316"/>
    </source>
</evidence>
<dbReference type="NCBIfam" id="TIGR01143">
    <property type="entry name" value="murF"/>
    <property type="match status" value="1"/>
</dbReference>
<dbReference type="RefSeq" id="WP_250223538.1">
    <property type="nucleotide sequence ID" value="NZ_CP097762.1"/>
</dbReference>
<dbReference type="SUPFAM" id="SSF53244">
    <property type="entry name" value="MurD-like peptide ligases, peptide-binding domain"/>
    <property type="match status" value="1"/>
</dbReference>
<dbReference type="Pfam" id="PF08245">
    <property type="entry name" value="Mur_ligase_M"/>
    <property type="match status" value="1"/>
</dbReference>
<dbReference type="EC" id="6.3.2.10" evidence="10 11"/>
<dbReference type="InterPro" id="IPR000713">
    <property type="entry name" value="Mur_ligase_N"/>
</dbReference>
<keyword evidence="9 10" id="KW-0961">Cell wall biogenesis/degradation</keyword>
<dbReference type="InterPro" id="IPR004101">
    <property type="entry name" value="Mur_ligase_C"/>
</dbReference>
<keyword evidence="2 10" id="KW-0436">Ligase</keyword>
<reference evidence="15" key="1">
    <citation type="submission" date="2022-05" db="EMBL/GenBank/DDBJ databases">
        <title>Impact of host demography and evolutionary history on endosymbiont molecular evolution: a test in carpenter ants (Genus Camponotus) and their Blochmannia endosymbionts.</title>
        <authorList>
            <person name="Manthey J.D."/>
            <person name="Giron J.C."/>
            <person name="Hruska J.P."/>
        </authorList>
    </citation>
    <scope>NUCLEOTIDE SEQUENCE</scope>
    <source>
        <strain evidence="15">C-006</strain>
    </source>
</reference>
<keyword evidence="16" id="KW-1185">Reference proteome</keyword>
<dbReference type="Pfam" id="PF01225">
    <property type="entry name" value="Mur_ligase"/>
    <property type="match status" value="1"/>
</dbReference>
<comment type="catalytic activity">
    <reaction evidence="10 11">
        <text>D-alanyl-D-alanine + UDP-N-acetyl-alpha-D-muramoyl-L-alanyl-gamma-D-glutamyl-meso-2,6-diaminopimelate + ATP = UDP-N-acetyl-alpha-D-muramoyl-L-alanyl-gamma-D-glutamyl-meso-2,6-diaminopimeloyl-D-alanyl-D-alanine + ADP + phosphate + H(+)</text>
        <dbReference type="Rhea" id="RHEA:28374"/>
        <dbReference type="ChEBI" id="CHEBI:15378"/>
        <dbReference type="ChEBI" id="CHEBI:30616"/>
        <dbReference type="ChEBI" id="CHEBI:43474"/>
        <dbReference type="ChEBI" id="CHEBI:57822"/>
        <dbReference type="ChEBI" id="CHEBI:61386"/>
        <dbReference type="ChEBI" id="CHEBI:83905"/>
        <dbReference type="ChEBI" id="CHEBI:456216"/>
        <dbReference type="EC" id="6.3.2.10"/>
    </reaction>
</comment>
<evidence type="ECO:0000256" key="6">
    <source>
        <dbReference type="ARBA" id="ARBA00022960"/>
    </source>
</evidence>
<name>A0ABY4SZN3_9ENTR</name>
<dbReference type="InterPro" id="IPR036565">
    <property type="entry name" value="Mur-like_cat_sf"/>
</dbReference>
<keyword evidence="1 10" id="KW-0963">Cytoplasm</keyword>
<dbReference type="InterPro" id="IPR035911">
    <property type="entry name" value="MurE/MurF_N"/>
</dbReference>
<feature type="binding site" evidence="10">
    <location>
        <begin position="109"/>
        <end position="115"/>
    </location>
    <ligand>
        <name>ATP</name>
        <dbReference type="ChEBI" id="CHEBI:30616"/>
    </ligand>
</feature>
<evidence type="ECO:0000313" key="15">
    <source>
        <dbReference type="EMBL" id="URJ25407.1"/>
    </source>
</evidence>
<dbReference type="NCBIfam" id="NF008041">
    <property type="entry name" value="PRK10773.1"/>
    <property type="match status" value="1"/>
</dbReference>
<evidence type="ECO:0000256" key="10">
    <source>
        <dbReference type="HAMAP-Rule" id="MF_02019"/>
    </source>
</evidence>
<dbReference type="SUPFAM" id="SSF63418">
    <property type="entry name" value="MurE/MurF N-terminal domain"/>
    <property type="match status" value="1"/>
</dbReference>
<dbReference type="PANTHER" id="PTHR43024">
    <property type="entry name" value="UDP-N-ACETYLMURAMOYL-TRIPEPTIDE--D-ALANYL-D-ALANINE LIGASE"/>
    <property type="match status" value="1"/>
</dbReference>
<accession>A0ABY4SZN3</accession>
<dbReference type="Pfam" id="PF02875">
    <property type="entry name" value="Mur_ligase_C"/>
    <property type="match status" value="1"/>
</dbReference>
<comment type="function">
    <text evidence="10 11">Involved in cell wall formation. Catalyzes the final step in the synthesis of UDP-N-acetylmuramoyl-pentapeptide, the precursor of murein.</text>
</comment>
<comment type="pathway">
    <text evidence="10 11">Cell wall biogenesis; peptidoglycan biosynthesis.</text>
</comment>
<dbReference type="InterPro" id="IPR005863">
    <property type="entry name" value="UDP-N-AcMur_synth"/>
</dbReference>
<keyword evidence="8 10" id="KW-0131">Cell cycle</keyword>
<dbReference type="InterPro" id="IPR013221">
    <property type="entry name" value="Mur_ligase_cen"/>
</dbReference>
<organism evidence="15 16">
    <name type="scientific">Candidatus Blochmannia ocreatus</name>
    <name type="common">nom. nud.</name>
    <dbReference type="NCBI Taxonomy" id="251538"/>
    <lineage>
        <taxon>Bacteria</taxon>
        <taxon>Pseudomonadati</taxon>
        <taxon>Pseudomonadota</taxon>
        <taxon>Gammaproteobacteria</taxon>
        <taxon>Enterobacterales</taxon>
        <taxon>Enterobacteriaceae</taxon>
        <taxon>ant endosymbionts</taxon>
        <taxon>Candidatus Blochmanniella</taxon>
    </lineage>
</organism>
<evidence type="ECO:0000256" key="11">
    <source>
        <dbReference type="RuleBase" id="RU004136"/>
    </source>
</evidence>
<dbReference type="HAMAP" id="MF_02019">
    <property type="entry name" value="MurF"/>
    <property type="match status" value="1"/>
</dbReference>
<evidence type="ECO:0000313" key="16">
    <source>
        <dbReference type="Proteomes" id="UP001056834"/>
    </source>
</evidence>
<evidence type="ECO:0000256" key="1">
    <source>
        <dbReference type="ARBA" id="ARBA00022490"/>
    </source>
</evidence>
<dbReference type="SUPFAM" id="SSF53623">
    <property type="entry name" value="MurD-like peptide ligases, catalytic domain"/>
    <property type="match status" value="1"/>
</dbReference>
<evidence type="ECO:0000256" key="4">
    <source>
        <dbReference type="ARBA" id="ARBA00022741"/>
    </source>
</evidence>